<keyword evidence="3 6" id="KW-0479">Metal-binding</keyword>
<dbReference type="EMBL" id="JBEPLO010000013">
    <property type="protein sequence ID" value="MET3558214.1"/>
    <property type="molecule type" value="Genomic_DNA"/>
</dbReference>
<feature type="binding site" evidence="6">
    <location>
        <position position="99"/>
    </location>
    <ligand>
        <name>Zn(2+)</name>
        <dbReference type="ChEBI" id="CHEBI:29105"/>
    </ligand>
</feature>
<comment type="subcellular location">
    <subcellularLocation>
        <location evidence="6">Cytoplasm</location>
        <location evidence="6">Nucleoid</location>
    </subcellularLocation>
    <text evidence="6">Localizes in tight foci, which correspond to the replisome at mid-cell throughout the cell cycle.</text>
</comment>
<proteinExistence type="inferred from homology"/>
<protein>
    <recommendedName>
        <fullName evidence="6">Replication initiation control protein YabA</fullName>
    </recommendedName>
</protein>
<accession>A0ABV2FI30</accession>
<feature type="binding site" evidence="6">
    <location>
        <position position="80"/>
    </location>
    <ligand>
        <name>Zn(2+)</name>
        <dbReference type="ChEBI" id="CHEBI:29105"/>
    </ligand>
</feature>
<keyword evidence="1 6" id="KW-0963">Cytoplasm</keyword>
<comment type="cofactor">
    <cofactor evidence="6">
        <name>Zn(2+)</name>
        <dbReference type="ChEBI" id="CHEBI:29105"/>
    </cofactor>
    <text evidence="6">Binds 1 zinc ion per subunit.</text>
</comment>
<dbReference type="InterPro" id="IPR010377">
    <property type="entry name" value="YabA"/>
</dbReference>
<evidence type="ECO:0000256" key="1">
    <source>
        <dbReference type="ARBA" id="ARBA00022490"/>
    </source>
</evidence>
<evidence type="ECO:0000256" key="2">
    <source>
        <dbReference type="ARBA" id="ARBA00022705"/>
    </source>
</evidence>
<evidence type="ECO:0000256" key="3">
    <source>
        <dbReference type="ARBA" id="ARBA00022723"/>
    </source>
</evidence>
<feature type="coiled-coil region" evidence="7">
    <location>
        <begin position="24"/>
        <end position="51"/>
    </location>
</feature>
<keyword evidence="7" id="KW-0175">Coiled coil</keyword>
<sequence>MEKRGHFEALENLSKDLFSTLAEVENIKKYLQDLMEENTALRLENDKLRDRLNQLQSPTEVKPRSQGISNLQKIYEDDFHVCNVFYGQRRHDGEDCAWCLELLYRD</sequence>
<comment type="caution">
    <text evidence="8">The sequence shown here is derived from an EMBL/GenBank/DDBJ whole genome shotgun (WGS) entry which is preliminary data.</text>
</comment>
<gene>
    <name evidence="6" type="primary">yabA</name>
    <name evidence="8" type="ORF">ABID29_001334</name>
</gene>
<keyword evidence="5 6" id="KW-0236">DNA replication inhibitor</keyword>
<keyword evidence="2 6" id="KW-0235">DNA replication</keyword>
<reference evidence="8 9" key="1">
    <citation type="submission" date="2024-06" db="EMBL/GenBank/DDBJ databases">
        <title>Genomic Encyclopedia of Type Strains, Phase IV (KMG-IV): sequencing the most valuable type-strain genomes for metagenomic binning, comparative biology and taxonomic classification.</title>
        <authorList>
            <person name="Goeker M."/>
        </authorList>
    </citation>
    <scope>NUCLEOTIDE SEQUENCE [LARGE SCALE GENOMIC DNA]</scope>
    <source>
        <strain evidence="8 9">DSM 28303</strain>
    </source>
</reference>
<comment type="similarity">
    <text evidence="6">Belongs to the YabA family.</text>
</comment>
<dbReference type="HAMAP" id="MF_01159">
    <property type="entry name" value="YabA"/>
    <property type="match status" value="1"/>
</dbReference>
<feature type="binding site" evidence="6">
    <location>
        <position position="96"/>
    </location>
    <ligand>
        <name>Zn(2+)</name>
        <dbReference type="ChEBI" id="CHEBI:29105"/>
    </ligand>
</feature>
<comment type="function">
    <text evidence="6">Involved in control of chromosome replication initiation. Inhibits the cooperative binding of DnaA to the oriC region, thus negatively regulating initiation of chromosome replication. Inhibits the ability of DnaA-ATP to form a helix on DNA; does not disassemble preformed DnaA-DNA helices. Decreases the residence time of DnaA on the chromosome at its binding sites (oriC, replication forks and promoter-binding sites). Tethers DnaA to the replication machinery via the DNA polymerase beta sliding clamp subunit (dnaN). Associates with oriC and other DnaA targets on the chromosome in a DnaA-dependent manner.</text>
</comment>
<evidence type="ECO:0000256" key="5">
    <source>
        <dbReference type="ARBA" id="ARBA00022880"/>
    </source>
</evidence>
<dbReference type="Proteomes" id="UP001549122">
    <property type="component" value="Unassembled WGS sequence"/>
</dbReference>
<evidence type="ECO:0000256" key="6">
    <source>
        <dbReference type="HAMAP-Rule" id="MF_01159"/>
    </source>
</evidence>
<dbReference type="Pfam" id="PF06156">
    <property type="entry name" value="YabA"/>
    <property type="match status" value="1"/>
</dbReference>
<evidence type="ECO:0000256" key="7">
    <source>
        <dbReference type="SAM" id="Coils"/>
    </source>
</evidence>
<dbReference type="RefSeq" id="WP_354365286.1">
    <property type="nucleotide sequence ID" value="NZ_JBEPLO010000013.1"/>
</dbReference>
<keyword evidence="4 6" id="KW-0862">Zinc</keyword>
<feature type="binding site" evidence="6">
    <location>
        <position position="82"/>
    </location>
    <ligand>
        <name>Zn(2+)</name>
        <dbReference type="ChEBI" id="CHEBI:29105"/>
    </ligand>
</feature>
<organism evidence="8 9">
    <name type="scientific">Streptococcus rupicaprae</name>
    <dbReference type="NCBI Taxonomy" id="759619"/>
    <lineage>
        <taxon>Bacteria</taxon>
        <taxon>Bacillati</taxon>
        <taxon>Bacillota</taxon>
        <taxon>Bacilli</taxon>
        <taxon>Lactobacillales</taxon>
        <taxon>Streptococcaceae</taxon>
        <taxon>Streptococcus</taxon>
    </lineage>
</organism>
<keyword evidence="9" id="KW-1185">Reference proteome</keyword>
<evidence type="ECO:0000256" key="4">
    <source>
        <dbReference type="ARBA" id="ARBA00022833"/>
    </source>
</evidence>
<evidence type="ECO:0000313" key="9">
    <source>
        <dbReference type="Proteomes" id="UP001549122"/>
    </source>
</evidence>
<name>A0ABV2FI30_9STRE</name>
<dbReference type="PIRSF" id="PIRSF021439">
    <property type="entry name" value="DUF972"/>
    <property type="match status" value="1"/>
</dbReference>
<comment type="subunit">
    <text evidence="6">Homotetramer. Interacts with both DnaA and DnaN, acting as a bridge between these two proteins.</text>
</comment>
<dbReference type="NCBIfam" id="NF009640">
    <property type="entry name" value="PRK13169.1-1"/>
    <property type="match status" value="1"/>
</dbReference>
<evidence type="ECO:0000313" key="8">
    <source>
        <dbReference type="EMBL" id="MET3558214.1"/>
    </source>
</evidence>